<dbReference type="InterPro" id="IPR023753">
    <property type="entry name" value="FAD/NAD-binding_dom"/>
</dbReference>
<evidence type="ECO:0000256" key="5">
    <source>
        <dbReference type="PIRSR" id="PIRSR000350-3"/>
    </source>
</evidence>
<evidence type="ECO:0000259" key="7">
    <source>
        <dbReference type="Pfam" id="PF02852"/>
    </source>
</evidence>
<dbReference type="NCBIfam" id="NF004943">
    <property type="entry name" value="PRK06292.2-1"/>
    <property type="match status" value="1"/>
</dbReference>
<feature type="active site" description="Proton acceptor" evidence="4">
    <location>
        <position position="446"/>
    </location>
</feature>
<name>A0A7C3QV29_9BACT</name>
<protein>
    <submittedName>
        <fullName evidence="9">Dihydrolipoyl dehydrogenase</fullName>
        <ecNumber evidence="9">1.8.1.4</ecNumber>
    </submittedName>
</protein>
<dbReference type="Gene3D" id="3.50.50.60">
    <property type="entry name" value="FAD/NAD(P)-binding domain"/>
    <property type="match status" value="2"/>
</dbReference>
<dbReference type="Pfam" id="PF02852">
    <property type="entry name" value="Pyr_redox_dim"/>
    <property type="match status" value="1"/>
</dbReference>
<feature type="disulfide bond" description="Redox-active" evidence="6">
    <location>
        <begin position="44"/>
        <end position="49"/>
    </location>
</feature>
<evidence type="ECO:0000256" key="1">
    <source>
        <dbReference type="ARBA" id="ARBA00007532"/>
    </source>
</evidence>
<dbReference type="PANTHER" id="PTHR43014:SF4">
    <property type="entry name" value="PYRIDINE NUCLEOTIDE-DISULFIDE OXIDOREDUCTASE RCLA-RELATED"/>
    <property type="match status" value="1"/>
</dbReference>
<dbReference type="SUPFAM" id="SSF55424">
    <property type="entry name" value="FAD/NAD-linked reductases, dimerisation (C-terminal) domain"/>
    <property type="match status" value="1"/>
</dbReference>
<keyword evidence="5" id="KW-0547">Nucleotide-binding</keyword>
<dbReference type="SUPFAM" id="SSF51905">
    <property type="entry name" value="FAD/NAD(P)-binding domain"/>
    <property type="match status" value="1"/>
</dbReference>
<feature type="binding site" evidence="5">
    <location>
        <position position="206"/>
    </location>
    <ligand>
        <name>NAD(+)</name>
        <dbReference type="ChEBI" id="CHEBI:57540"/>
    </ligand>
</feature>
<dbReference type="InterPro" id="IPR036188">
    <property type="entry name" value="FAD/NAD-bd_sf"/>
</dbReference>
<dbReference type="InterPro" id="IPR004099">
    <property type="entry name" value="Pyr_nucl-diS_OxRdtase_dimer"/>
</dbReference>
<feature type="binding site" evidence="5">
    <location>
        <begin position="183"/>
        <end position="190"/>
    </location>
    <ligand>
        <name>NAD(+)</name>
        <dbReference type="ChEBI" id="CHEBI:57540"/>
    </ligand>
</feature>
<comment type="caution">
    <text evidence="9">The sequence shown here is derived from an EMBL/GenBank/DDBJ whole genome shotgun (WGS) entry which is preliminary data.</text>
</comment>
<dbReference type="GO" id="GO:0004148">
    <property type="term" value="F:dihydrolipoyl dehydrogenase (NADH) activity"/>
    <property type="evidence" value="ECO:0007669"/>
    <property type="project" value="UniProtKB-EC"/>
</dbReference>
<keyword evidence="9" id="KW-0560">Oxidoreductase</keyword>
<dbReference type="PANTHER" id="PTHR43014">
    <property type="entry name" value="MERCURIC REDUCTASE"/>
    <property type="match status" value="1"/>
</dbReference>
<feature type="binding site" evidence="5">
    <location>
        <position position="311"/>
    </location>
    <ligand>
        <name>FAD</name>
        <dbReference type="ChEBI" id="CHEBI:57692"/>
    </ligand>
</feature>
<dbReference type="Gene3D" id="3.30.390.30">
    <property type="match status" value="1"/>
</dbReference>
<evidence type="ECO:0000256" key="3">
    <source>
        <dbReference type="ARBA" id="ARBA00022827"/>
    </source>
</evidence>
<dbReference type="GO" id="GO:0003955">
    <property type="term" value="F:NAD(P)H dehydrogenase (quinone) activity"/>
    <property type="evidence" value="ECO:0007669"/>
    <property type="project" value="TreeGrafter"/>
</dbReference>
<evidence type="ECO:0000256" key="2">
    <source>
        <dbReference type="ARBA" id="ARBA00022630"/>
    </source>
</evidence>
<feature type="domain" description="Pyridine nucleotide-disulphide oxidoreductase dimerisation" evidence="7">
    <location>
        <begin position="348"/>
        <end position="456"/>
    </location>
</feature>
<keyword evidence="5" id="KW-0520">NAD</keyword>
<dbReference type="EC" id="1.8.1.4" evidence="9"/>
<comment type="similarity">
    <text evidence="1">Belongs to the class-I pyridine nucleotide-disulfide oxidoreductase family.</text>
</comment>
<dbReference type="GO" id="GO:0050660">
    <property type="term" value="F:flavin adenine dinucleotide binding"/>
    <property type="evidence" value="ECO:0007669"/>
    <property type="project" value="TreeGrafter"/>
</dbReference>
<dbReference type="EMBL" id="DTMM01000107">
    <property type="protein sequence ID" value="HFT93409.1"/>
    <property type="molecule type" value="Genomic_DNA"/>
</dbReference>
<evidence type="ECO:0000313" key="9">
    <source>
        <dbReference type="EMBL" id="HFT93409.1"/>
    </source>
</evidence>
<dbReference type="AlphaFoldDB" id="A0A7C3QV29"/>
<dbReference type="PRINTS" id="PR00411">
    <property type="entry name" value="PNDRDTASEI"/>
</dbReference>
<feature type="binding site" evidence="5">
    <location>
        <position position="53"/>
    </location>
    <ligand>
        <name>FAD</name>
        <dbReference type="ChEBI" id="CHEBI:57692"/>
    </ligand>
</feature>
<accession>A0A7C3QV29</accession>
<keyword evidence="3 5" id="KW-0274">FAD</keyword>
<dbReference type="PRINTS" id="PR00368">
    <property type="entry name" value="FADPNR"/>
</dbReference>
<proteinExistence type="inferred from homology"/>
<dbReference type="PIRSF" id="PIRSF000350">
    <property type="entry name" value="Mercury_reductase_MerA"/>
    <property type="match status" value="1"/>
</dbReference>
<sequence length="461" mass="49081">MIPDTFDLITIGAGGGAYPAAFRLAHAGWKVLMTDPKGVMSGNCLAEGCVPSKAVREVAHLLRRQKRLDRLGASGALSADFTAVMAHKDAVQNLRYAQHQTELAKTPNISLLQGTAGLVDEHTVRVVTEKEERSFRTKHILIASGSDVFLPPVHGAGLCLTSHHLFKVGAELTTLPRQMAVIGGGYIGLETACMFSAFGTEVTILEKGPVLLPGMDRILVETLQPLLDPAIRIRTNADVREIRKTPKGKSVEYILEGETQWLDAEVVLMAAGRKPVFPDGLDRLGIATGHSGIEVDEGLSTSRPGIYAAGDVNGRTPLFHAAVRQSLAAANNMLAGGHMVDRVDFSSTPTTIFSLPGASYVGVLPKAAEKAGISLLETRYDFSEDARAQILSETEGGLRLYFEKESRILKGGWVVGIDAGNLIGEIGLAVSAGLTAKDLAHFADQHPMAAEGIGKAARQLV</sequence>
<evidence type="ECO:0000256" key="6">
    <source>
        <dbReference type="PIRSR" id="PIRSR000350-4"/>
    </source>
</evidence>
<organism evidence="9">
    <name type="scientific">Leptospirillum ferriphilum</name>
    <dbReference type="NCBI Taxonomy" id="178606"/>
    <lineage>
        <taxon>Bacteria</taxon>
        <taxon>Pseudomonadati</taxon>
        <taxon>Nitrospirota</taxon>
        <taxon>Nitrospiria</taxon>
        <taxon>Nitrospirales</taxon>
        <taxon>Nitrospiraceae</taxon>
        <taxon>Leptospirillum</taxon>
    </lineage>
</organism>
<comment type="cofactor">
    <cofactor evidence="5">
        <name>FAD</name>
        <dbReference type="ChEBI" id="CHEBI:57692"/>
    </cofactor>
    <text evidence="5">Binds 1 FAD per subunit.</text>
</comment>
<dbReference type="Pfam" id="PF07992">
    <property type="entry name" value="Pyr_redox_2"/>
    <property type="match status" value="1"/>
</dbReference>
<dbReference type="InterPro" id="IPR016156">
    <property type="entry name" value="FAD/NAD-linked_Rdtase_dimer_sf"/>
</dbReference>
<dbReference type="InterPro" id="IPR001100">
    <property type="entry name" value="Pyr_nuc-diS_OxRdtase"/>
</dbReference>
<evidence type="ECO:0000256" key="4">
    <source>
        <dbReference type="PIRSR" id="PIRSR000350-2"/>
    </source>
</evidence>
<evidence type="ECO:0000259" key="8">
    <source>
        <dbReference type="Pfam" id="PF07992"/>
    </source>
</evidence>
<reference evidence="9" key="1">
    <citation type="journal article" date="2020" name="mSystems">
        <title>Genome- and Community-Level Interaction Insights into Carbon Utilization and Element Cycling Functions of Hydrothermarchaeota in Hydrothermal Sediment.</title>
        <authorList>
            <person name="Zhou Z."/>
            <person name="Liu Y."/>
            <person name="Xu W."/>
            <person name="Pan J."/>
            <person name="Luo Z.H."/>
            <person name="Li M."/>
        </authorList>
    </citation>
    <scope>NUCLEOTIDE SEQUENCE [LARGE SCALE GENOMIC DNA]</scope>
    <source>
        <strain evidence="9">SpSt-902</strain>
    </source>
</reference>
<keyword evidence="2" id="KW-0285">Flavoprotein</keyword>
<gene>
    <name evidence="9" type="ORF">ENX03_05610</name>
</gene>
<feature type="domain" description="FAD/NAD(P)-binding" evidence="8">
    <location>
        <begin position="7"/>
        <end position="325"/>
    </location>
</feature>
<feature type="binding site" evidence="5">
    <location>
        <position position="272"/>
    </location>
    <ligand>
        <name>NAD(+)</name>
        <dbReference type="ChEBI" id="CHEBI:57540"/>
    </ligand>
</feature>